<dbReference type="GeneID" id="66610753"/>
<dbReference type="EMBL" id="CAADIW010000057">
    <property type="protein sequence ID" value="VFS43311.1"/>
    <property type="molecule type" value="Genomic_DNA"/>
</dbReference>
<protein>
    <recommendedName>
        <fullName evidence="7">Lipoprotein</fullName>
    </recommendedName>
</protein>
<evidence type="ECO:0008006" key="7">
    <source>
        <dbReference type="Google" id="ProtNLM"/>
    </source>
</evidence>
<dbReference type="PROSITE" id="PS51257">
    <property type="entry name" value="PROKAR_LIPOPROTEIN"/>
    <property type="match status" value="1"/>
</dbReference>
<evidence type="ECO:0000313" key="5">
    <source>
        <dbReference type="Proteomes" id="UP000351155"/>
    </source>
</evidence>
<sequence>MLNVKALLKATLFSMSLMLSGCVIGGHASHDRHHPDHHSWHHESSHYHGYHHHH</sequence>
<feature type="compositionally biased region" description="Basic and acidic residues" evidence="1">
    <location>
        <begin position="33"/>
        <end position="46"/>
    </location>
</feature>
<dbReference type="EMBL" id="CP077290">
    <property type="protein sequence ID" value="QXA50691.1"/>
    <property type="molecule type" value="Genomic_DNA"/>
</dbReference>
<evidence type="ECO:0000313" key="4">
    <source>
        <dbReference type="EMBL" id="VFS43311.1"/>
    </source>
</evidence>
<dbReference type="Proteomes" id="UP000351155">
    <property type="component" value="Unassembled WGS sequence"/>
</dbReference>
<proteinExistence type="predicted"/>
<name>A0A484Z6Y2_9ENTR</name>
<dbReference type="RefSeq" id="WP_153681403.1">
    <property type="nucleotide sequence ID" value="NZ_CABKNU010000009.1"/>
</dbReference>
<reference evidence="4 5" key="1">
    <citation type="submission" date="2019-03" db="EMBL/GenBank/DDBJ databases">
        <authorList>
            <consortium name="Pathogen Informatics"/>
        </authorList>
    </citation>
    <scope>NUCLEOTIDE SEQUENCE [LARGE SCALE GENOMIC DNA]</scope>
    <source>
        <strain evidence="4 5">NCTC12126</strain>
    </source>
</reference>
<organism evidence="4 5">
    <name type="scientific">Enterobacter cancerogenus</name>
    <dbReference type="NCBI Taxonomy" id="69218"/>
    <lineage>
        <taxon>Bacteria</taxon>
        <taxon>Pseudomonadati</taxon>
        <taxon>Pseudomonadota</taxon>
        <taxon>Gammaproteobacteria</taxon>
        <taxon>Enterobacterales</taxon>
        <taxon>Enterobacteriaceae</taxon>
        <taxon>Enterobacter</taxon>
        <taxon>Enterobacter cloacae complex</taxon>
    </lineage>
</organism>
<evidence type="ECO:0000313" key="6">
    <source>
        <dbReference type="Proteomes" id="UP000683583"/>
    </source>
</evidence>
<reference evidence="3 6" key="2">
    <citation type="submission" date="2021-06" db="EMBL/GenBank/DDBJ databases">
        <title>FDA dAtabase for Regulatory Grade micrObial Sequences (FDA-ARGOS): Supporting development and validation of Infectious Disease Dx tests.</title>
        <authorList>
            <person name="Sproer C."/>
            <person name="Gronow S."/>
            <person name="Severitt S."/>
            <person name="Schroder I."/>
            <person name="Tallon L."/>
            <person name="Sadzewicz L."/>
            <person name="Zhao X."/>
            <person name="Boylan J."/>
            <person name="Ott S."/>
            <person name="Bowen H."/>
            <person name="Vavikolanu K."/>
            <person name="Mehta A."/>
            <person name="Aluvathingal J."/>
            <person name="Nadendla S."/>
            <person name="Lowell S."/>
            <person name="Myers T."/>
            <person name="Yan Y."/>
        </authorList>
    </citation>
    <scope>NUCLEOTIDE SEQUENCE [LARGE SCALE GENOMIC DNA]</scope>
    <source>
        <strain evidence="3 6">FDAARGOS 1428</strain>
    </source>
</reference>
<keyword evidence="2" id="KW-0732">Signal</keyword>
<gene>
    <name evidence="3" type="ORF">I6L58_06540</name>
    <name evidence="4" type="ORF">NCTC12126_04774</name>
</gene>
<keyword evidence="6" id="KW-1185">Reference proteome</keyword>
<evidence type="ECO:0000256" key="1">
    <source>
        <dbReference type="SAM" id="MobiDB-lite"/>
    </source>
</evidence>
<evidence type="ECO:0000256" key="2">
    <source>
        <dbReference type="SAM" id="SignalP"/>
    </source>
</evidence>
<accession>A0A484Z6Y2</accession>
<feature type="signal peptide" evidence="2">
    <location>
        <begin position="1"/>
        <end position="25"/>
    </location>
</feature>
<feature type="chain" id="PRO_5019782096" description="Lipoprotein" evidence="2">
    <location>
        <begin position="26"/>
        <end position="54"/>
    </location>
</feature>
<dbReference type="Proteomes" id="UP000683583">
    <property type="component" value="Chromosome"/>
</dbReference>
<feature type="region of interest" description="Disordered" evidence="1">
    <location>
        <begin position="32"/>
        <end position="54"/>
    </location>
</feature>
<evidence type="ECO:0000313" key="3">
    <source>
        <dbReference type="EMBL" id="QXA50691.1"/>
    </source>
</evidence>
<dbReference type="AlphaFoldDB" id="A0A484Z6Y2"/>